<comment type="caution">
    <text evidence="2">The sequence shown here is derived from an EMBL/GenBank/DDBJ whole genome shotgun (WGS) entry which is preliminary data.</text>
</comment>
<organism evidence="2 3">
    <name type="scientific">Aedoeadaptatus coxii</name>
    <dbReference type="NCBI Taxonomy" id="755172"/>
    <lineage>
        <taxon>Bacteria</taxon>
        <taxon>Bacillati</taxon>
        <taxon>Bacillota</taxon>
        <taxon>Tissierellia</taxon>
        <taxon>Tissierellales</taxon>
        <taxon>Peptoniphilaceae</taxon>
        <taxon>Aedoeadaptatus</taxon>
    </lineage>
</organism>
<accession>A0A134AD43</accession>
<protein>
    <submittedName>
        <fullName evidence="2">Uncharacterized protein</fullName>
    </submittedName>
</protein>
<dbReference type="OrthoDB" id="1697131at2"/>
<dbReference type="Proteomes" id="UP000070442">
    <property type="component" value="Unassembled WGS sequence"/>
</dbReference>
<dbReference type="AlphaFoldDB" id="A0A134AD43"/>
<proteinExistence type="predicted"/>
<evidence type="ECO:0000313" key="3">
    <source>
        <dbReference type="Proteomes" id="UP000070442"/>
    </source>
</evidence>
<dbReference type="RefSeq" id="WP_068368577.1">
    <property type="nucleotide sequence ID" value="NZ_CAUPGT010000010.1"/>
</dbReference>
<dbReference type="STRING" id="755172.HMPREF1863_01301"/>
<keyword evidence="3" id="KW-1185">Reference proteome</keyword>
<feature type="transmembrane region" description="Helical" evidence="1">
    <location>
        <begin position="21"/>
        <end position="42"/>
    </location>
</feature>
<reference evidence="3" key="1">
    <citation type="submission" date="2016-01" db="EMBL/GenBank/DDBJ databases">
        <authorList>
            <person name="Mitreva M."/>
            <person name="Pepin K.H."/>
            <person name="Mihindukulasuriya K.A."/>
            <person name="Fulton R."/>
            <person name="Fronick C."/>
            <person name="O'Laughlin M."/>
            <person name="Miner T."/>
            <person name="Herter B."/>
            <person name="Rosa B.A."/>
            <person name="Cordes M."/>
            <person name="Tomlinson C."/>
            <person name="Wollam A."/>
            <person name="Palsikar V.B."/>
            <person name="Mardis E.R."/>
            <person name="Wilson R.K."/>
        </authorList>
    </citation>
    <scope>NUCLEOTIDE SEQUENCE [LARGE SCALE GENOMIC DNA]</scope>
    <source>
        <strain evidence="3">DNF00729</strain>
    </source>
</reference>
<sequence>MLSSSVLIQFLYRVLKILERWYGGSLFHRVVAGFLNGLAIAYRGSFLHRIFYGLMNSFDRSVFFKCFRFLFRLMNTVAEWMRIRLENVASGSKLINGMARFQTLQGALQTVGMISVGFGFSLLVIGILKREVPLWIGIPFLVIGFLSGFLSRNTDEKLRSSRGMAMVKGAASLLVHDEEATSWNEN</sequence>
<dbReference type="PATRIC" id="fig|755172.3.peg.1264"/>
<feature type="transmembrane region" description="Helical" evidence="1">
    <location>
        <begin position="134"/>
        <end position="151"/>
    </location>
</feature>
<feature type="transmembrane region" description="Helical" evidence="1">
    <location>
        <begin position="104"/>
        <end position="128"/>
    </location>
</feature>
<evidence type="ECO:0000256" key="1">
    <source>
        <dbReference type="SAM" id="Phobius"/>
    </source>
</evidence>
<dbReference type="EMBL" id="LSDG01000040">
    <property type="protein sequence ID" value="KXB65575.1"/>
    <property type="molecule type" value="Genomic_DNA"/>
</dbReference>
<keyword evidence="1" id="KW-0812">Transmembrane</keyword>
<name>A0A134AD43_9FIRM</name>
<keyword evidence="1" id="KW-1133">Transmembrane helix</keyword>
<keyword evidence="1" id="KW-0472">Membrane</keyword>
<evidence type="ECO:0000313" key="2">
    <source>
        <dbReference type="EMBL" id="KXB65575.1"/>
    </source>
</evidence>
<gene>
    <name evidence="2" type="ORF">HMPREF1863_01301</name>
</gene>